<dbReference type="OrthoDB" id="204514at2759"/>
<keyword evidence="1 5" id="KW-0547">Nucleotide-binding</keyword>
<comment type="similarity">
    <text evidence="5">Belongs to the helicase family.</text>
</comment>
<comment type="catalytic activity">
    <reaction evidence="5">
        <text>ATP + H2O = ADP + phosphate + H(+)</text>
        <dbReference type="Rhea" id="RHEA:13065"/>
        <dbReference type="ChEBI" id="CHEBI:15377"/>
        <dbReference type="ChEBI" id="CHEBI:15378"/>
        <dbReference type="ChEBI" id="CHEBI:30616"/>
        <dbReference type="ChEBI" id="CHEBI:43474"/>
        <dbReference type="ChEBI" id="CHEBI:456216"/>
        <dbReference type="EC" id="5.6.2.3"/>
    </reaction>
</comment>
<dbReference type="AlphaFoldDB" id="A0A8J2SWP7"/>
<dbReference type="Pfam" id="PF02689">
    <property type="entry name" value="Herpes_Helicase"/>
    <property type="match status" value="1"/>
</dbReference>
<dbReference type="InterPro" id="IPR010997">
    <property type="entry name" value="HRDC-like_sf"/>
</dbReference>
<dbReference type="EMBL" id="CAKKNE010000004">
    <property type="protein sequence ID" value="CAH0374329.1"/>
    <property type="molecule type" value="Genomic_DNA"/>
</dbReference>
<evidence type="ECO:0000259" key="7">
    <source>
        <dbReference type="PROSITE" id="PS50967"/>
    </source>
</evidence>
<dbReference type="Pfam" id="PF05970">
    <property type="entry name" value="PIF1"/>
    <property type="match status" value="1"/>
</dbReference>
<comment type="cofactor">
    <cofactor evidence="5">
        <name>Mg(2+)</name>
        <dbReference type="ChEBI" id="CHEBI:18420"/>
    </cofactor>
</comment>
<dbReference type="CDD" id="cd18037">
    <property type="entry name" value="DEXSc_Pif1_like"/>
    <property type="match status" value="1"/>
</dbReference>
<dbReference type="GO" id="GO:0043139">
    <property type="term" value="F:5'-3' DNA helicase activity"/>
    <property type="evidence" value="ECO:0007669"/>
    <property type="project" value="UniProtKB-EC"/>
</dbReference>
<dbReference type="GO" id="GO:0000723">
    <property type="term" value="P:telomere maintenance"/>
    <property type="evidence" value="ECO:0007669"/>
    <property type="project" value="InterPro"/>
</dbReference>
<dbReference type="InterPro" id="IPR027417">
    <property type="entry name" value="P-loop_NTPase"/>
</dbReference>
<reference evidence="8" key="1">
    <citation type="submission" date="2021-11" db="EMBL/GenBank/DDBJ databases">
        <authorList>
            <consortium name="Genoscope - CEA"/>
            <person name="William W."/>
        </authorList>
    </citation>
    <scope>NUCLEOTIDE SEQUENCE</scope>
</reference>
<keyword evidence="5" id="KW-0234">DNA repair</keyword>
<dbReference type="GO" id="GO:0016787">
    <property type="term" value="F:hydrolase activity"/>
    <property type="evidence" value="ECO:0007669"/>
    <property type="project" value="UniProtKB-KW"/>
</dbReference>
<dbReference type="GO" id="GO:0005524">
    <property type="term" value="F:ATP binding"/>
    <property type="evidence" value="ECO:0007669"/>
    <property type="project" value="UniProtKB-KW"/>
</dbReference>
<dbReference type="EC" id="5.6.2.3" evidence="5"/>
<dbReference type="InterPro" id="IPR051055">
    <property type="entry name" value="PIF1_helicase"/>
</dbReference>
<keyword evidence="3 5" id="KW-0347">Helicase</keyword>
<feature type="domain" description="HRDC" evidence="7">
    <location>
        <begin position="1"/>
        <end position="75"/>
    </location>
</feature>
<feature type="compositionally biased region" description="Low complexity" evidence="6">
    <location>
        <begin position="611"/>
        <end position="624"/>
    </location>
</feature>
<keyword evidence="4 5" id="KW-0067">ATP-binding</keyword>
<dbReference type="CDD" id="cd18809">
    <property type="entry name" value="SF1_C_RecD"/>
    <property type="match status" value="1"/>
</dbReference>
<dbReference type="InterPro" id="IPR010285">
    <property type="entry name" value="DNA_helicase_pif1-like_DEAD"/>
</dbReference>
<dbReference type="PROSITE" id="PS00036">
    <property type="entry name" value="BZIP_BASIC"/>
    <property type="match status" value="1"/>
</dbReference>
<dbReference type="Proteomes" id="UP000789595">
    <property type="component" value="Unassembled WGS sequence"/>
</dbReference>
<evidence type="ECO:0000256" key="2">
    <source>
        <dbReference type="ARBA" id="ARBA00022801"/>
    </source>
</evidence>
<feature type="compositionally biased region" description="Pro residues" evidence="6">
    <location>
        <begin position="640"/>
        <end position="655"/>
    </location>
</feature>
<evidence type="ECO:0000256" key="1">
    <source>
        <dbReference type="ARBA" id="ARBA00022741"/>
    </source>
</evidence>
<proteinExistence type="inferred from homology"/>
<comment type="caution">
    <text evidence="8">The sequence shown here is derived from an EMBL/GenBank/DDBJ whole genome shotgun (WGS) entry which is preliminary data.</text>
</comment>
<dbReference type="GO" id="GO:0003700">
    <property type="term" value="F:DNA-binding transcription factor activity"/>
    <property type="evidence" value="ECO:0007669"/>
    <property type="project" value="InterPro"/>
</dbReference>
<feature type="compositionally biased region" description="Low complexity" evidence="6">
    <location>
        <begin position="685"/>
        <end position="697"/>
    </location>
</feature>
<dbReference type="InterPro" id="IPR004827">
    <property type="entry name" value="bZIP"/>
</dbReference>
<dbReference type="SUPFAM" id="SSF47819">
    <property type="entry name" value="HRDC-like"/>
    <property type="match status" value="1"/>
</dbReference>
<evidence type="ECO:0000256" key="5">
    <source>
        <dbReference type="RuleBase" id="RU363044"/>
    </source>
</evidence>
<dbReference type="InterPro" id="IPR044876">
    <property type="entry name" value="HRDC_dom_sf"/>
</dbReference>
<organism evidence="8 9">
    <name type="scientific">Pelagomonas calceolata</name>
    <dbReference type="NCBI Taxonomy" id="35677"/>
    <lineage>
        <taxon>Eukaryota</taxon>
        <taxon>Sar</taxon>
        <taxon>Stramenopiles</taxon>
        <taxon>Ochrophyta</taxon>
        <taxon>Pelagophyceae</taxon>
        <taxon>Pelagomonadales</taxon>
        <taxon>Pelagomonadaceae</taxon>
        <taxon>Pelagomonas</taxon>
    </lineage>
</organism>
<protein>
    <recommendedName>
        <fullName evidence="5">ATP-dependent DNA helicase</fullName>
        <ecNumber evidence="5">5.6.2.3</ecNumber>
    </recommendedName>
</protein>
<dbReference type="PANTHER" id="PTHR47642">
    <property type="entry name" value="ATP-DEPENDENT DNA HELICASE"/>
    <property type="match status" value="1"/>
</dbReference>
<gene>
    <name evidence="8" type="ORF">PECAL_4P16020</name>
</gene>
<dbReference type="PANTHER" id="PTHR47642:SF7">
    <property type="entry name" value="ATP-DEPENDENT DNA HELICASE PIF1"/>
    <property type="match status" value="1"/>
</dbReference>
<feature type="region of interest" description="Disordered" evidence="6">
    <location>
        <begin position="69"/>
        <end position="97"/>
    </location>
</feature>
<dbReference type="GO" id="GO:0006281">
    <property type="term" value="P:DNA repair"/>
    <property type="evidence" value="ECO:0007669"/>
    <property type="project" value="UniProtKB-KW"/>
</dbReference>
<keyword evidence="5" id="KW-0227">DNA damage</keyword>
<evidence type="ECO:0000256" key="6">
    <source>
        <dbReference type="SAM" id="MobiDB-lite"/>
    </source>
</evidence>
<evidence type="ECO:0000256" key="3">
    <source>
        <dbReference type="ARBA" id="ARBA00022806"/>
    </source>
</evidence>
<feature type="region of interest" description="Disordered" evidence="6">
    <location>
        <begin position="565"/>
        <end position="729"/>
    </location>
</feature>
<dbReference type="GO" id="GO:0006310">
    <property type="term" value="P:DNA recombination"/>
    <property type="evidence" value="ECO:0007669"/>
    <property type="project" value="UniProtKB-KW"/>
</dbReference>
<dbReference type="Pfam" id="PF00570">
    <property type="entry name" value="HRDC"/>
    <property type="match status" value="1"/>
</dbReference>
<dbReference type="PROSITE" id="PS50967">
    <property type="entry name" value="HRDC"/>
    <property type="match status" value="1"/>
</dbReference>
<dbReference type="SUPFAM" id="SSF52540">
    <property type="entry name" value="P-loop containing nucleoside triphosphate hydrolases"/>
    <property type="match status" value="2"/>
</dbReference>
<dbReference type="InterPro" id="IPR003840">
    <property type="entry name" value="DNA_helicase_dom"/>
</dbReference>
<keyword evidence="9" id="KW-1185">Reference proteome</keyword>
<dbReference type="InterPro" id="IPR002121">
    <property type="entry name" value="HRDC_dom"/>
</dbReference>
<sequence length="729" mass="77870">MSLRDKLVAYRKRVADGKPAFCVFDNKTIDAIVDAKPTSVAAFGRVAGIGPTKREKYGEDVVRICAEHGGGASGKPLGPSRPRKRVAQPSNGGGALEGFFAPRGKKAKVELPPGPAPPKKEDLTADQVHAAEVAIGGRSVFLTGGAGTGKSFLLRYIISELRKKYTQEGAVAVTAPTGIAAQHVGGVTIHSWSGMGLGKGRVEQIVERVSKSGPATRRWNDARVLVIDEVSMLDSELFSALDGIGRRTRRNETEPFGGVQLVCVGDFFQLPPVDLGEYGKGFAFQSYAWGRVGLSPNAPGCLLLKQSIRQSGDSKFASLLDGLRHGNLSTQAKDALDACHVRCKPPPSDNIVPTKLYCTNRNVDDENLRRLKALPGTIEQISAKDDWRGTPNSDARRQCEDKASKNNAPPIFACKVGAQVVLLKNMPEYGLVNGSRGVVESFERRKVTTQRENVVIKDAVVPIISFENGIKRSIEPVSQWYPANTSSAALVRTQVPLKLAWALTVHKSQGMTLSRVEVQLANAFEYGQAYVALSRATDLQGLWLRGPPLEKSAVKAHPDVKKFYAALEPPPPSSLTEEQRARIARNKAAAQAKRQPAFQARSDPAPPPAFQARSAPPVPQARSAPVPPPVAEPVQARSAPAPPPPQARSAPPAPEPFQARSGPPVPPVAFQPASVAAPPEDESPRATSAAVVSAPPSLTDEQRARIARNKAAAQARRGRKDSGASNSSS</sequence>
<evidence type="ECO:0000313" key="9">
    <source>
        <dbReference type="Proteomes" id="UP000789595"/>
    </source>
</evidence>
<accession>A0A8J2SWP7</accession>
<dbReference type="InterPro" id="IPR003593">
    <property type="entry name" value="AAA+_ATPase"/>
</dbReference>
<dbReference type="Gene3D" id="3.40.50.300">
    <property type="entry name" value="P-loop containing nucleotide triphosphate hydrolases"/>
    <property type="match status" value="1"/>
</dbReference>
<keyword evidence="5" id="KW-0233">DNA recombination</keyword>
<name>A0A8J2SWP7_9STRA</name>
<dbReference type="InterPro" id="IPR049163">
    <property type="entry name" value="Pif1-like_2B_dom"/>
</dbReference>
<evidence type="ECO:0000256" key="4">
    <source>
        <dbReference type="ARBA" id="ARBA00022840"/>
    </source>
</evidence>
<dbReference type="Gene3D" id="1.10.150.80">
    <property type="entry name" value="HRDC domain"/>
    <property type="match status" value="1"/>
</dbReference>
<keyword evidence="2 5" id="KW-0378">Hydrolase</keyword>
<dbReference type="Pfam" id="PF21530">
    <property type="entry name" value="Pif1_2B_dom"/>
    <property type="match status" value="1"/>
</dbReference>
<evidence type="ECO:0000313" key="8">
    <source>
        <dbReference type="EMBL" id="CAH0374329.1"/>
    </source>
</evidence>
<feature type="compositionally biased region" description="Low complexity" evidence="6">
    <location>
        <begin position="586"/>
        <end position="601"/>
    </location>
</feature>
<dbReference type="SMART" id="SM00382">
    <property type="entry name" value="AAA"/>
    <property type="match status" value="1"/>
</dbReference>
<dbReference type="GO" id="GO:0003676">
    <property type="term" value="F:nucleic acid binding"/>
    <property type="evidence" value="ECO:0007669"/>
    <property type="project" value="InterPro"/>
</dbReference>